<comment type="caution">
    <text evidence="2">The sequence shown here is derived from an EMBL/GenBank/DDBJ whole genome shotgun (WGS) entry which is preliminary data.</text>
</comment>
<feature type="region of interest" description="Disordered" evidence="1">
    <location>
        <begin position="91"/>
        <end position="118"/>
    </location>
</feature>
<sequence>MVSACDARLGQELLAQLLAVEEELKGVESADAELDYRESQLQSSMVRVSKALSTQREASQENGLVAACRHRVLLGTVSASRQVEELVSKRAAAAADSPRHGKKLSAQQRKVRSAALESDKTRHRELQDLISSWQDQIWGPGSGALVANASVATALQAAHLQAVSLVEDAQREAEEIAASECGALGLEGFWGLASPFAKSSLRSQMSRSAAAYKVMREQLCENLERLGELQCAATVGPRCSSFTSTSTGAHHGLFSEGSGSDSSRESQDVRPNSGRKETKPEDGI</sequence>
<feature type="compositionally biased region" description="Basic and acidic residues" evidence="1">
    <location>
        <begin position="262"/>
        <end position="284"/>
    </location>
</feature>
<keyword evidence="3" id="KW-1185">Reference proteome</keyword>
<evidence type="ECO:0000313" key="2">
    <source>
        <dbReference type="EMBL" id="CAE6971794.1"/>
    </source>
</evidence>
<proteinExistence type="predicted"/>
<name>A0A812I283_9DINO</name>
<dbReference type="OrthoDB" id="433279at2759"/>
<evidence type="ECO:0000256" key="1">
    <source>
        <dbReference type="SAM" id="MobiDB-lite"/>
    </source>
</evidence>
<evidence type="ECO:0000313" key="3">
    <source>
        <dbReference type="Proteomes" id="UP000604046"/>
    </source>
</evidence>
<accession>A0A812I283</accession>
<dbReference type="EMBL" id="CAJNDS010000158">
    <property type="protein sequence ID" value="CAE6971794.1"/>
    <property type="molecule type" value="Genomic_DNA"/>
</dbReference>
<organism evidence="2 3">
    <name type="scientific">Symbiodinium natans</name>
    <dbReference type="NCBI Taxonomy" id="878477"/>
    <lineage>
        <taxon>Eukaryota</taxon>
        <taxon>Sar</taxon>
        <taxon>Alveolata</taxon>
        <taxon>Dinophyceae</taxon>
        <taxon>Suessiales</taxon>
        <taxon>Symbiodiniaceae</taxon>
        <taxon>Symbiodinium</taxon>
    </lineage>
</organism>
<protein>
    <submittedName>
        <fullName evidence="2">GapN protein</fullName>
    </submittedName>
</protein>
<dbReference type="Proteomes" id="UP000604046">
    <property type="component" value="Unassembled WGS sequence"/>
</dbReference>
<reference evidence="2" key="1">
    <citation type="submission" date="2021-02" db="EMBL/GenBank/DDBJ databases">
        <authorList>
            <person name="Dougan E. K."/>
            <person name="Rhodes N."/>
            <person name="Thang M."/>
            <person name="Chan C."/>
        </authorList>
    </citation>
    <scope>NUCLEOTIDE SEQUENCE</scope>
</reference>
<dbReference type="AlphaFoldDB" id="A0A812I283"/>
<feature type="region of interest" description="Disordered" evidence="1">
    <location>
        <begin position="243"/>
        <end position="284"/>
    </location>
</feature>
<gene>
    <name evidence="2" type="primary">gapN</name>
    <name evidence="2" type="ORF">SNAT2548_LOCUS2649</name>
</gene>